<feature type="region of interest" description="Disordered" evidence="1">
    <location>
        <begin position="79"/>
        <end position="104"/>
    </location>
</feature>
<organism evidence="3 4">
    <name type="scientific">Megalurothrips usitatus</name>
    <name type="common">bean blossom thrips</name>
    <dbReference type="NCBI Taxonomy" id="439358"/>
    <lineage>
        <taxon>Eukaryota</taxon>
        <taxon>Metazoa</taxon>
        <taxon>Ecdysozoa</taxon>
        <taxon>Arthropoda</taxon>
        <taxon>Hexapoda</taxon>
        <taxon>Insecta</taxon>
        <taxon>Pterygota</taxon>
        <taxon>Neoptera</taxon>
        <taxon>Paraneoptera</taxon>
        <taxon>Thysanoptera</taxon>
        <taxon>Terebrantia</taxon>
        <taxon>Thripoidea</taxon>
        <taxon>Thripidae</taxon>
        <taxon>Megalurothrips</taxon>
    </lineage>
</organism>
<name>A0AAV7Y0V9_9NEOP</name>
<evidence type="ECO:0000313" key="3">
    <source>
        <dbReference type="EMBL" id="KAJ1531573.1"/>
    </source>
</evidence>
<keyword evidence="2" id="KW-0732">Signal</keyword>
<keyword evidence="4" id="KW-1185">Reference proteome</keyword>
<dbReference type="AlphaFoldDB" id="A0AAV7Y0V9"/>
<comment type="caution">
    <text evidence="3">The sequence shown here is derived from an EMBL/GenBank/DDBJ whole genome shotgun (WGS) entry which is preliminary data.</text>
</comment>
<evidence type="ECO:0000256" key="1">
    <source>
        <dbReference type="SAM" id="MobiDB-lite"/>
    </source>
</evidence>
<evidence type="ECO:0000313" key="4">
    <source>
        <dbReference type="Proteomes" id="UP001075354"/>
    </source>
</evidence>
<evidence type="ECO:0000256" key="2">
    <source>
        <dbReference type="SAM" id="SignalP"/>
    </source>
</evidence>
<feature type="chain" id="PRO_5043956037" evidence="2">
    <location>
        <begin position="20"/>
        <end position="123"/>
    </location>
</feature>
<protein>
    <submittedName>
        <fullName evidence="3">Uncharacterized protein</fullName>
    </submittedName>
</protein>
<accession>A0AAV7Y0V9</accession>
<sequence length="123" mass="13054">MFAAFTSLFLIMPCSQVLCRAGLLHGHSDPRLRPRAPLGAFQSAAQGYATPPPPYKQFAPPAYEDLILDLDLAPPGKAVPVSALPPSPLSLPPPPPPEKDKEGMDGVYVIPLRPECDTTQAAA</sequence>
<dbReference type="EMBL" id="JAPTSV010000001">
    <property type="protein sequence ID" value="KAJ1531573.1"/>
    <property type="molecule type" value="Genomic_DNA"/>
</dbReference>
<dbReference type="Proteomes" id="UP001075354">
    <property type="component" value="Chromosome 1"/>
</dbReference>
<gene>
    <name evidence="3" type="ORF">ONE63_000245</name>
</gene>
<feature type="signal peptide" evidence="2">
    <location>
        <begin position="1"/>
        <end position="19"/>
    </location>
</feature>
<reference evidence="3" key="1">
    <citation type="submission" date="2022-12" db="EMBL/GenBank/DDBJ databases">
        <title>Chromosome-level genome assembly of the bean flower thrips Megalurothrips usitatus.</title>
        <authorList>
            <person name="Ma L."/>
            <person name="Liu Q."/>
            <person name="Li H."/>
            <person name="Cai W."/>
        </authorList>
    </citation>
    <scope>NUCLEOTIDE SEQUENCE</scope>
    <source>
        <strain evidence="3">Cailab_2022a</strain>
    </source>
</reference>
<proteinExistence type="predicted"/>
<feature type="compositionally biased region" description="Pro residues" evidence="1">
    <location>
        <begin position="83"/>
        <end position="96"/>
    </location>
</feature>